<feature type="region of interest" description="Disordered" evidence="8">
    <location>
        <begin position="1"/>
        <end position="23"/>
    </location>
</feature>
<dbReference type="EMBL" id="BMSJ01000018">
    <property type="protein sequence ID" value="GGR51633.1"/>
    <property type="molecule type" value="Genomic_DNA"/>
</dbReference>
<dbReference type="InterPro" id="IPR009081">
    <property type="entry name" value="PP-bd_ACP"/>
</dbReference>
<sequence>MTTTPTTESTTGTGSTAEPASQEERLVEYLKWMTAELHRTRQKLGEAESAAREPIAVVGIGCRYPGGVRGPEDLWRVVDSGTDAIGGFPEDRGWDLDALYDADPDRSGTSYTRSGGFLPDAAEFDAGFFGLGPREALATDPQHRQLLETAWEALEQAGLDPRELRGSRTAVFAGLMYSDYAARLPVIPPEVEGFIGNGTAPSVATGRISYTFGFEGPSVTVDTACSSSLVAVHLAVQALRQGECSLALAGGATVLSTPGLFTEFSRQRGLSADGRCKSFAAGADGTGFGEGSALVVLERLSDARRNGHEVLAVIRGSAVNQDGASNGLTAPNGPAQEAVIRQALDNARLAPADVDAVEAHGTGTTLGDPIEAQALINAYGRERADDRPLWLGALKSNIGHTQAAAGVGGVIKMVMALRNGVLPRTLHADEPTPHVDWSDGTVRLLTAPRPWPAEEGRPRRAGVSSFGISGTNAHLILEEAPEEPADGAPGAGAGPEADAGTKTNTGTGADTGLPLVAWPLSGRGPEAPAAQARRLLGHLAEHPGATDAEVARALAARPALEDRAVVLGEDREALLRGLEDLASGARSPAVVRGRTERRAGTAFLFTGQGSQRLGMGRELYGSHPVFAAAFDEVCGLFDRHLERPLRDVVFAAPRTPEAALLDRTRYAQAALFALETALFRVLGHHGLVPDFVIGHSVGELAAAYAAGVLTLEDGVALVAVRGRLMESARGDGAMVSLQTSAEEVEAFLTEYAESGEGTEAGEGGEGAGGARGFAGRLSIAAVNGPRSVVVSGDADAAAEAAAHWRARGRKTKRLRVSHAFHSHHMDGILEEFRRAVAKLSFAPPVIPLVSNLTGRPASAGELADPDHWVRHVREAVRFHPGVRHLEDEGVRLYVELGPDGVLAALTAQSLRKEPPVLVPALRGDRPEPRTLFSALGLAWAHGRPVDWAGLVPAGGRAPLPPYAFQRRPYWLHAPAVRPAGDPAVLAVPARDGDSALAGAPGGPVPRRDLARLAPEEREAELLELVLSSAASVLGHDSAAGIAPDATFLEAGFTSFTGLELRNLLADATGLELAATLAFDHPTPGELAARLSRMIGGEAG</sequence>
<evidence type="ECO:0000256" key="5">
    <source>
        <dbReference type="ARBA" id="ARBA00023194"/>
    </source>
</evidence>
<evidence type="ECO:0000256" key="6">
    <source>
        <dbReference type="ARBA" id="ARBA00023268"/>
    </source>
</evidence>
<dbReference type="InterPro" id="IPR015083">
    <property type="entry name" value="NorB/c/GfsB-D-like_docking"/>
</dbReference>
<gene>
    <name evidence="11" type="ORF">GCM10010497_63760</name>
</gene>
<dbReference type="GO" id="GO:0031177">
    <property type="term" value="F:phosphopantetheine binding"/>
    <property type="evidence" value="ECO:0007669"/>
    <property type="project" value="InterPro"/>
</dbReference>
<comment type="caution">
    <text evidence="11">The sequence shown here is derived from an EMBL/GenBank/DDBJ whole genome shotgun (WGS) entry which is preliminary data.</text>
</comment>
<dbReference type="Pfam" id="PF00109">
    <property type="entry name" value="ketoacyl-synt"/>
    <property type="match status" value="1"/>
</dbReference>
<dbReference type="Pfam" id="PF16197">
    <property type="entry name" value="KAsynt_C_assoc"/>
    <property type="match status" value="1"/>
</dbReference>
<keyword evidence="3" id="KW-0597">Phosphoprotein</keyword>
<dbReference type="GO" id="GO:0006633">
    <property type="term" value="P:fatty acid biosynthetic process"/>
    <property type="evidence" value="ECO:0007669"/>
    <property type="project" value="InterPro"/>
</dbReference>
<dbReference type="PROSITE" id="PS50075">
    <property type="entry name" value="CARRIER"/>
    <property type="match status" value="1"/>
</dbReference>
<keyword evidence="4" id="KW-0808">Transferase</keyword>
<dbReference type="CDD" id="cd00833">
    <property type="entry name" value="PKS"/>
    <property type="match status" value="1"/>
</dbReference>
<dbReference type="Proteomes" id="UP000642014">
    <property type="component" value="Unassembled WGS sequence"/>
</dbReference>
<dbReference type="Gene3D" id="1.10.1200.10">
    <property type="entry name" value="ACP-like"/>
    <property type="match status" value="1"/>
</dbReference>
<evidence type="ECO:0000256" key="4">
    <source>
        <dbReference type="ARBA" id="ARBA00022679"/>
    </source>
</evidence>
<dbReference type="InterPro" id="IPR018201">
    <property type="entry name" value="Ketoacyl_synth_AS"/>
</dbReference>
<dbReference type="PROSITE" id="PS00606">
    <property type="entry name" value="KS3_1"/>
    <property type="match status" value="1"/>
</dbReference>
<dbReference type="PROSITE" id="PS52004">
    <property type="entry name" value="KS3_2"/>
    <property type="match status" value="1"/>
</dbReference>
<accession>A0AAV4KSL0</accession>
<evidence type="ECO:0000256" key="1">
    <source>
        <dbReference type="ARBA" id="ARBA00001957"/>
    </source>
</evidence>
<evidence type="ECO:0000256" key="7">
    <source>
        <dbReference type="ARBA" id="ARBA00023315"/>
    </source>
</evidence>
<dbReference type="PANTHER" id="PTHR43775">
    <property type="entry name" value="FATTY ACID SYNTHASE"/>
    <property type="match status" value="1"/>
</dbReference>
<keyword evidence="2" id="KW-0596">Phosphopantetheine</keyword>
<dbReference type="AlphaFoldDB" id="A0AAV4KSL0"/>
<reference evidence="11 12" key="1">
    <citation type="journal article" date="2014" name="Int. J. Syst. Evol. Microbiol.">
        <title>Complete genome sequence of Corynebacterium casei LMG S-19264T (=DSM 44701T), isolated from a smear-ripened cheese.</title>
        <authorList>
            <consortium name="US DOE Joint Genome Institute (JGI-PGF)"/>
            <person name="Walter F."/>
            <person name="Albersmeier A."/>
            <person name="Kalinowski J."/>
            <person name="Ruckert C."/>
        </authorList>
    </citation>
    <scope>NUCLEOTIDE SEQUENCE [LARGE SCALE GENOMIC DNA]</scope>
    <source>
        <strain evidence="11 12">JCM 4205</strain>
    </source>
</reference>
<dbReference type="InterPro" id="IPR032821">
    <property type="entry name" value="PKS_assoc"/>
</dbReference>
<feature type="compositionally biased region" description="Low complexity" evidence="8">
    <location>
        <begin position="1"/>
        <end position="20"/>
    </location>
</feature>
<dbReference type="InterPro" id="IPR020841">
    <property type="entry name" value="PKS_Beta-ketoAc_synthase_dom"/>
</dbReference>
<proteinExistence type="predicted"/>
<dbReference type="GO" id="GO:0033068">
    <property type="term" value="P:macrolide biosynthetic process"/>
    <property type="evidence" value="ECO:0007669"/>
    <property type="project" value="UniProtKB-ARBA"/>
</dbReference>
<dbReference type="SMART" id="SM00823">
    <property type="entry name" value="PKS_PP"/>
    <property type="match status" value="1"/>
</dbReference>
<evidence type="ECO:0000259" key="10">
    <source>
        <dbReference type="PROSITE" id="PS52004"/>
    </source>
</evidence>
<name>A0AAV4KSL0_9ACTN</name>
<dbReference type="SUPFAM" id="SSF53901">
    <property type="entry name" value="Thiolase-like"/>
    <property type="match status" value="1"/>
</dbReference>
<evidence type="ECO:0008006" key="13">
    <source>
        <dbReference type="Google" id="ProtNLM"/>
    </source>
</evidence>
<dbReference type="InterPro" id="IPR036736">
    <property type="entry name" value="ACP-like_sf"/>
</dbReference>
<keyword evidence="5" id="KW-0045">Antibiotic biosynthesis</keyword>
<dbReference type="SUPFAM" id="SSF55048">
    <property type="entry name" value="Probable ACP-binding domain of malonyl-CoA ACP transacylase"/>
    <property type="match status" value="1"/>
</dbReference>
<dbReference type="Pfam" id="PF00698">
    <property type="entry name" value="Acyl_transf_1"/>
    <property type="match status" value="1"/>
</dbReference>
<dbReference type="GO" id="GO:0004315">
    <property type="term" value="F:3-oxoacyl-[acyl-carrier-protein] synthase activity"/>
    <property type="evidence" value="ECO:0007669"/>
    <property type="project" value="InterPro"/>
</dbReference>
<dbReference type="InterPro" id="IPR016036">
    <property type="entry name" value="Malonyl_transacylase_ACP-bd"/>
</dbReference>
<organism evidence="11 12">
    <name type="scientific">Streptomyces cinereoruber</name>
    <dbReference type="NCBI Taxonomy" id="67260"/>
    <lineage>
        <taxon>Bacteria</taxon>
        <taxon>Bacillati</taxon>
        <taxon>Actinomycetota</taxon>
        <taxon>Actinomycetes</taxon>
        <taxon>Kitasatosporales</taxon>
        <taxon>Streptomycetaceae</taxon>
        <taxon>Streptomyces</taxon>
    </lineage>
</organism>
<dbReference type="SUPFAM" id="SSF47336">
    <property type="entry name" value="ACP-like"/>
    <property type="match status" value="1"/>
</dbReference>
<dbReference type="InterPro" id="IPR014043">
    <property type="entry name" value="Acyl_transferase_dom"/>
</dbReference>
<dbReference type="Pfam" id="PF02801">
    <property type="entry name" value="Ketoacyl-synt_C"/>
    <property type="match status" value="1"/>
</dbReference>
<evidence type="ECO:0000256" key="8">
    <source>
        <dbReference type="SAM" id="MobiDB-lite"/>
    </source>
</evidence>
<keyword evidence="7" id="KW-0012">Acyltransferase</keyword>
<dbReference type="Gene3D" id="3.30.70.3290">
    <property type="match status" value="1"/>
</dbReference>
<comment type="cofactor">
    <cofactor evidence="1">
        <name>pantetheine 4'-phosphate</name>
        <dbReference type="ChEBI" id="CHEBI:47942"/>
    </cofactor>
</comment>
<keyword evidence="6" id="KW-0511">Multifunctional enzyme</keyword>
<dbReference type="SUPFAM" id="SSF52151">
    <property type="entry name" value="FabD/lysophospholipase-like"/>
    <property type="match status" value="1"/>
</dbReference>
<dbReference type="SMART" id="SM00825">
    <property type="entry name" value="PKS_KS"/>
    <property type="match status" value="1"/>
</dbReference>
<dbReference type="Gene3D" id="3.40.366.10">
    <property type="entry name" value="Malonyl-Coenzyme A Acyl Carrier Protein, domain 2"/>
    <property type="match status" value="1"/>
</dbReference>
<dbReference type="InterPro" id="IPR050091">
    <property type="entry name" value="PKS_NRPS_Biosynth_Enz"/>
</dbReference>
<feature type="domain" description="Carrier" evidence="9">
    <location>
        <begin position="1019"/>
        <end position="1094"/>
    </location>
</feature>
<dbReference type="InterPro" id="IPR014030">
    <property type="entry name" value="Ketoacyl_synth_N"/>
</dbReference>
<dbReference type="InterPro" id="IPR016035">
    <property type="entry name" value="Acyl_Trfase/lysoPLipase"/>
</dbReference>
<dbReference type="InterPro" id="IPR001227">
    <property type="entry name" value="Ac_transferase_dom_sf"/>
</dbReference>
<protein>
    <recommendedName>
        <fullName evidence="13">Acyltransferase domain-containing protein</fullName>
    </recommendedName>
</protein>
<dbReference type="InterPro" id="IPR014031">
    <property type="entry name" value="Ketoacyl_synth_C"/>
</dbReference>
<feature type="domain" description="Ketosynthase family 3 (KS3)" evidence="10">
    <location>
        <begin position="52"/>
        <end position="479"/>
    </location>
</feature>
<dbReference type="GeneID" id="95453250"/>
<dbReference type="PANTHER" id="PTHR43775:SF51">
    <property type="entry name" value="INACTIVE PHENOLPHTHIOCEROL SYNTHESIS POLYKETIDE SYNTHASE TYPE I PKS1-RELATED"/>
    <property type="match status" value="1"/>
</dbReference>
<dbReference type="InterPro" id="IPR016039">
    <property type="entry name" value="Thiolase-like"/>
</dbReference>
<evidence type="ECO:0000313" key="11">
    <source>
        <dbReference type="EMBL" id="GGR51633.1"/>
    </source>
</evidence>
<feature type="region of interest" description="Disordered" evidence="8">
    <location>
        <begin position="482"/>
        <end position="510"/>
    </location>
</feature>
<evidence type="ECO:0000256" key="2">
    <source>
        <dbReference type="ARBA" id="ARBA00022450"/>
    </source>
</evidence>
<dbReference type="GO" id="GO:0004312">
    <property type="term" value="F:fatty acid synthase activity"/>
    <property type="evidence" value="ECO:0007669"/>
    <property type="project" value="TreeGrafter"/>
</dbReference>
<dbReference type="Pfam" id="PF08990">
    <property type="entry name" value="Docking"/>
    <property type="match status" value="1"/>
</dbReference>
<dbReference type="Gene3D" id="3.40.47.10">
    <property type="match status" value="1"/>
</dbReference>
<dbReference type="SMART" id="SM00827">
    <property type="entry name" value="PKS_AT"/>
    <property type="match status" value="1"/>
</dbReference>
<dbReference type="RefSeq" id="WP_229991804.1">
    <property type="nucleotide sequence ID" value="NZ_BMSJ01000018.1"/>
</dbReference>
<dbReference type="InterPro" id="IPR020806">
    <property type="entry name" value="PKS_PP-bd"/>
</dbReference>
<dbReference type="FunFam" id="3.40.47.10:FF:000019">
    <property type="entry name" value="Polyketide synthase type I"/>
    <property type="match status" value="1"/>
</dbReference>
<evidence type="ECO:0000259" key="9">
    <source>
        <dbReference type="PROSITE" id="PS50075"/>
    </source>
</evidence>
<evidence type="ECO:0000256" key="3">
    <source>
        <dbReference type="ARBA" id="ARBA00022553"/>
    </source>
</evidence>
<evidence type="ECO:0000313" key="12">
    <source>
        <dbReference type="Proteomes" id="UP000642014"/>
    </source>
</evidence>
<dbReference type="Pfam" id="PF00550">
    <property type="entry name" value="PP-binding"/>
    <property type="match status" value="1"/>
</dbReference>